<evidence type="ECO:0000259" key="5">
    <source>
        <dbReference type="Pfam" id="PF01266"/>
    </source>
</evidence>
<sequence length="377" mass="39755">MSRDQGRADVVIVGGGVIGSAVAWRLAERGRSVVLLEQFGPGHRRGASHGSSRIYRQAYDGEFYTALAARALPLWRALEDDTGTSVLTLTGAVDHGLPGAFAAKARALAALGIPYELLEPERAGRRWPGIRFDTQVLHHPDAGRLHADRSVQALSRAAGKTGADIRHGVTVRGIRTTAAGVEVITDDDVVAGRHVVVAAGAWTRPVIDAARLDAVPELPRLRTTQEQPAHFAPVTDDDWPSFVHHPGAGLAAEGIYGLGSGDGIKIGEHGTGPVVDPETRDHRPDPAGVARLVDYATAWLPGVDPGSVTADTCLYTTTPDSNFVVDRIGDVTVAAGFSGHGFKFAPAIGELVADLVDGTVRAPEPFRFGTREAVAAR</sequence>
<name>A0ABU3WKB0_9NOCA</name>
<evidence type="ECO:0000313" key="6">
    <source>
        <dbReference type="EMBL" id="MDV2474410.1"/>
    </source>
</evidence>
<dbReference type="InterPro" id="IPR045170">
    <property type="entry name" value="MTOX"/>
</dbReference>
<reference evidence="6 7" key="1">
    <citation type="submission" date="2019-10" db="EMBL/GenBank/DDBJ databases">
        <title>Draft Genome Assembly of Rhodococcus zopfii DSM44189.</title>
        <authorList>
            <person name="Sutton J.M."/>
            <person name="Akob D.M."/>
            <person name="Bushman T.J."/>
        </authorList>
    </citation>
    <scope>NUCLEOTIDE SEQUENCE [LARGE SCALE GENOMIC DNA]</scope>
    <source>
        <strain evidence="6 7">DSM 44189</strain>
    </source>
</reference>
<evidence type="ECO:0000256" key="3">
    <source>
        <dbReference type="ARBA" id="ARBA00022827"/>
    </source>
</evidence>
<dbReference type="SUPFAM" id="SSF54373">
    <property type="entry name" value="FAD-linked reductases, C-terminal domain"/>
    <property type="match status" value="1"/>
</dbReference>
<organism evidence="6 7">
    <name type="scientific">Rhodococcus zopfii</name>
    <dbReference type="NCBI Taxonomy" id="43772"/>
    <lineage>
        <taxon>Bacteria</taxon>
        <taxon>Bacillati</taxon>
        <taxon>Actinomycetota</taxon>
        <taxon>Actinomycetes</taxon>
        <taxon>Mycobacteriales</taxon>
        <taxon>Nocardiaceae</taxon>
        <taxon>Rhodococcus</taxon>
    </lineage>
</organism>
<dbReference type="SUPFAM" id="SSF51905">
    <property type="entry name" value="FAD/NAD(P)-binding domain"/>
    <property type="match status" value="1"/>
</dbReference>
<keyword evidence="4" id="KW-0560">Oxidoreductase</keyword>
<dbReference type="Proteomes" id="UP001275440">
    <property type="component" value="Unassembled WGS sequence"/>
</dbReference>
<dbReference type="Gene3D" id="3.30.9.10">
    <property type="entry name" value="D-Amino Acid Oxidase, subunit A, domain 2"/>
    <property type="match status" value="1"/>
</dbReference>
<keyword evidence="2" id="KW-0285">Flavoprotein</keyword>
<proteinExistence type="predicted"/>
<dbReference type="EMBL" id="WBMO01000001">
    <property type="protein sequence ID" value="MDV2474410.1"/>
    <property type="molecule type" value="Genomic_DNA"/>
</dbReference>
<keyword evidence="3" id="KW-0274">FAD</keyword>
<dbReference type="InterPro" id="IPR036188">
    <property type="entry name" value="FAD/NAD-bd_sf"/>
</dbReference>
<dbReference type="PANTHER" id="PTHR10961:SF7">
    <property type="entry name" value="FAD DEPENDENT OXIDOREDUCTASE DOMAIN-CONTAINING PROTEIN"/>
    <property type="match status" value="1"/>
</dbReference>
<comment type="caution">
    <text evidence="6">The sequence shown here is derived from an EMBL/GenBank/DDBJ whole genome shotgun (WGS) entry which is preliminary data.</text>
</comment>
<dbReference type="InterPro" id="IPR006076">
    <property type="entry name" value="FAD-dep_OxRdtase"/>
</dbReference>
<dbReference type="Pfam" id="PF01266">
    <property type="entry name" value="DAO"/>
    <property type="match status" value="1"/>
</dbReference>
<evidence type="ECO:0000256" key="4">
    <source>
        <dbReference type="ARBA" id="ARBA00023002"/>
    </source>
</evidence>
<accession>A0ABU3WKB0</accession>
<evidence type="ECO:0000256" key="1">
    <source>
        <dbReference type="ARBA" id="ARBA00001974"/>
    </source>
</evidence>
<dbReference type="PANTHER" id="PTHR10961">
    <property type="entry name" value="PEROXISOMAL SARCOSINE OXIDASE"/>
    <property type="match status" value="1"/>
</dbReference>
<comment type="cofactor">
    <cofactor evidence="1">
        <name>FAD</name>
        <dbReference type="ChEBI" id="CHEBI:57692"/>
    </cofactor>
</comment>
<dbReference type="Gene3D" id="3.50.50.60">
    <property type="entry name" value="FAD/NAD(P)-binding domain"/>
    <property type="match status" value="1"/>
</dbReference>
<evidence type="ECO:0000313" key="7">
    <source>
        <dbReference type="Proteomes" id="UP001275440"/>
    </source>
</evidence>
<feature type="domain" description="FAD dependent oxidoreductase" evidence="5">
    <location>
        <begin position="9"/>
        <end position="355"/>
    </location>
</feature>
<keyword evidence="7" id="KW-1185">Reference proteome</keyword>
<evidence type="ECO:0000256" key="2">
    <source>
        <dbReference type="ARBA" id="ARBA00022630"/>
    </source>
</evidence>
<gene>
    <name evidence="6" type="ORF">F8M49_01435</name>
</gene>
<protein>
    <submittedName>
        <fullName evidence="6">FAD-dependent oxidoreductase</fullName>
    </submittedName>
</protein>